<dbReference type="SUPFAM" id="SSF50156">
    <property type="entry name" value="PDZ domain-like"/>
    <property type="match status" value="2"/>
</dbReference>
<dbReference type="PANTHER" id="PTHR14191">
    <property type="entry name" value="PDZ DOMAIN CONTAINING PROTEIN"/>
    <property type="match status" value="1"/>
</dbReference>
<dbReference type="AlphaFoldDB" id="A0AAF3FMN5"/>
<feature type="compositionally biased region" description="Polar residues" evidence="2">
    <location>
        <begin position="374"/>
        <end position="383"/>
    </location>
</feature>
<feature type="region of interest" description="Disordered" evidence="2">
    <location>
        <begin position="241"/>
        <end position="267"/>
    </location>
</feature>
<feature type="region of interest" description="Disordered" evidence="2">
    <location>
        <begin position="97"/>
        <end position="142"/>
    </location>
</feature>
<dbReference type="CDD" id="cd06768">
    <property type="entry name" value="PDZ_NHERF-like"/>
    <property type="match status" value="2"/>
</dbReference>
<dbReference type="WBParaSite" id="MBELARI_LOCUS8268">
    <property type="protein sequence ID" value="MBELARI_LOCUS8268"/>
    <property type="gene ID" value="MBELARI_LOCUS8268"/>
</dbReference>
<dbReference type="Pfam" id="PF00595">
    <property type="entry name" value="PDZ"/>
    <property type="match status" value="2"/>
</dbReference>
<evidence type="ECO:0000256" key="2">
    <source>
        <dbReference type="SAM" id="MobiDB-lite"/>
    </source>
</evidence>
<sequence>MAAEGPPPRLCVLTKDRQSQEYGYNLHAEKGKGQFVGTVDAGSLAEKSGLRTGDRIVAVNGASILEENHKKVVERIKSDPLKCALLVIDPKSAEWYTDRGYPLPTNPPRSDSISRSPPPAATWYAPQSKATTQSDGMKPRPRLCELKKIGPNDEFGFNLHAEKGKGHFIGTVDVGGIGDRAGLHMGQRIVGVNGELVYPNTPHKDVVALIKRSPMHTQLLVAGEDVDKWYSEHKEEYSFSFVEEREERSHPPSQSHHETLTPHVEEDAEVVTRRMTQEVIASVYEITPEITGDNHEEEEDEEKHSEISHEKPEPLSDDLLDHVFASVPITTTAVMASKPDEEQQFALNQAHHDIYSPQPAGSPESRHSSGYGHSDSSLNQNGHYQPYGGQNVVGNGAAPANDIYRLSAKEARERLRNNKRNNQRGAIDMSIEEKHRLIMNM</sequence>
<evidence type="ECO:0000259" key="3">
    <source>
        <dbReference type="PROSITE" id="PS50106"/>
    </source>
</evidence>
<evidence type="ECO:0000313" key="4">
    <source>
        <dbReference type="Proteomes" id="UP000887575"/>
    </source>
</evidence>
<evidence type="ECO:0000256" key="1">
    <source>
        <dbReference type="ARBA" id="ARBA00022737"/>
    </source>
</evidence>
<dbReference type="PANTHER" id="PTHR14191:SF3">
    <property type="entry name" value="NA(+)_H(+) EXCHANGE REGULATORY COFACTOR-LIKE PROTEIN NRFL-1"/>
    <property type="match status" value="1"/>
</dbReference>
<dbReference type="GO" id="GO:0016324">
    <property type="term" value="C:apical plasma membrane"/>
    <property type="evidence" value="ECO:0007669"/>
    <property type="project" value="TreeGrafter"/>
</dbReference>
<feature type="domain" description="PDZ" evidence="3">
    <location>
        <begin position="10"/>
        <end position="91"/>
    </location>
</feature>
<reference evidence="5" key="1">
    <citation type="submission" date="2024-02" db="UniProtKB">
        <authorList>
            <consortium name="WormBaseParasite"/>
        </authorList>
    </citation>
    <scope>IDENTIFICATION</scope>
</reference>
<protein>
    <submittedName>
        <fullName evidence="5">PDZ domain-containing protein</fullName>
    </submittedName>
</protein>
<dbReference type="InterPro" id="IPR001478">
    <property type="entry name" value="PDZ"/>
</dbReference>
<evidence type="ECO:0000313" key="5">
    <source>
        <dbReference type="WBParaSite" id="MBELARI_LOCUS8268"/>
    </source>
</evidence>
<accession>A0AAF3FMN5</accession>
<feature type="region of interest" description="Disordered" evidence="2">
    <location>
        <begin position="283"/>
        <end position="317"/>
    </location>
</feature>
<feature type="region of interest" description="Disordered" evidence="2">
    <location>
        <begin position="353"/>
        <end position="395"/>
    </location>
</feature>
<dbReference type="InterPro" id="IPR036034">
    <property type="entry name" value="PDZ_sf"/>
</dbReference>
<keyword evidence="4" id="KW-1185">Reference proteome</keyword>
<keyword evidence="1" id="KW-0677">Repeat</keyword>
<dbReference type="SMART" id="SM00228">
    <property type="entry name" value="PDZ"/>
    <property type="match status" value="2"/>
</dbReference>
<dbReference type="Proteomes" id="UP000887575">
    <property type="component" value="Unassembled WGS sequence"/>
</dbReference>
<dbReference type="GO" id="GO:0072659">
    <property type="term" value="P:protein localization to plasma membrane"/>
    <property type="evidence" value="ECO:0007669"/>
    <property type="project" value="TreeGrafter"/>
</dbReference>
<dbReference type="InterPro" id="IPR051067">
    <property type="entry name" value="NHER"/>
</dbReference>
<proteinExistence type="predicted"/>
<dbReference type="Gene3D" id="2.30.42.10">
    <property type="match status" value="2"/>
</dbReference>
<feature type="domain" description="PDZ" evidence="3">
    <location>
        <begin position="143"/>
        <end position="225"/>
    </location>
</feature>
<dbReference type="GO" id="GO:0043495">
    <property type="term" value="F:protein-membrane adaptor activity"/>
    <property type="evidence" value="ECO:0007669"/>
    <property type="project" value="TreeGrafter"/>
</dbReference>
<organism evidence="4 5">
    <name type="scientific">Mesorhabditis belari</name>
    <dbReference type="NCBI Taxonomy" id="2138241"/>
    <lineage>
        <taxon>Eukaryota</taxon>
        <taxon>Metazoa</taxon>
        <taxon>Ecdysozoa</taxon>
        <taxon>Nematoda</taxon>
        <taxon>Chromadorea</taxon>
        <taxon>Rhabditida</taxon>
        <taxon>Rhabditina</taxon>
        <taxon>Rhabditomorpha</taxon>
        <taxon>Rhabditoidea</taxon>
        <taxon>Rhabditidae</taxon>
        <taxon>Mesorhabditinae</taxon>
        <taxon>Mesorhabditis</taxon>
    </lineage>
</organism>
<name>A0AAF3FMN5_9BILA</name>
<feature type="compositionally biased region" description="Basic and acidic residues" evidence="2">
    <location>
        <begin position="302"/>
        <end position="314"/>
    </location>
</feature>
<dbReference type="PROSITE" id="PS50106">
    <property type="entry name" value="PDZ"/>
    <property type="match status" value="2"/>
</dbReference>